<dbReference type="GO" id="GO:0005548">
    <property type="term" value="F:phospholipid transporter activity"/>
    <property type="evidence" value="ECO:0007669"/>
    <property type="project" value="TreeGrafter"/>
</dbReference>
<name>A0A8J6MYE9_9DELT</name>
<dbReference type="InterPro" id="IPR036513">
    <property type="entry name" value="STAS_dom_sf"/>
</dbReference>
<dbReference type="PANTHER" id="PTHR30188">
    <property type="entry name" value="ABC TRANSPORTER PERMEASE PROTEIN-RELATED"/>
    <property type="match status" value="1"/>
</dbReference>
<feature type="transmembrane region" description="Helical" evidence="1">
    <location>
        <begin position="176"/>
        <end position="194"/>
    </location>
</feature>
<dbReference type="Pfam" id="PF01740">
    <property type="entry name" value="STAS"/>
    <property type="match status" value="1"/>
</dbReference>
<keyword evidence="1" id="KW-0812">Transmembrane</keyword>
<keyword evidence="1" id="KW-0472">Membrane</keyword>
<accession>A0A8J6MYE9</accession>
<dbReference type="NCBIfam" id="TIGR00056">
    <property type="entry name" value="MlaE family lipid ABC transporter permease subunit"/>
    <property type="match status" value="1"/>
</dbReference>
<gene>
    <name evidence="3" type="ORF">H8E19_01530</name>
</gene>
<feature type="domain" description="STAS" evidence="2">
    <location>
        <begin position="11"/>
        <end position="132"/>
    </location>
</feature>
<dbReference type="AlphaFoldDB" id="A0A8J6MYE9"/>
<dbReference type="InterPro" id="IPR030802">
    <property type="entry name" value="Permease_MalE"/>
</dbReference>
<feature type="transmembrane region" description="Helical" evidence="1">
    <location>
        <begin position="252"/>
        <end position="279"/>
    </location>
</feature>
<dbReference type="PANTHER" id="PTHR30188:SF3">
    <property type="entry name" value="ABC TRANSPORTER PERMEASE"/>
    <property type="match status" value="1"/>
</dbReference>
<dbReference type="InterPro" id="IPR002645">
    <property type="entry name" value="STAS_dom"/>
</dbReference>
<reference evidence="3 4" key="1">
    <citation type="submission" date="2020-08" db="EMBL/GenBank/DDBJ databases">
        <title>Bridging the membrane lipid divide: bacteria of the FCB group superphylum have the potential to synthesize archaeal ether lipids.</title>
        <authorList>
            <person name="Villanueva L."/>
            <person name="Von Meijenfeldt F.A.B."/>
            <person name="Westbye A.B."/>
            <person name="Yadav S."/>
            <person name="Hopmans E.C."/>
            <person name="Dutilh B.E."/>
            <person name="Sinninghe Damste J.S."/>
        </authorList>
    </citation>
    <scope>NUCLEOTIDE SEQUENCE [LARGE SCALE GENOMIC DNA]</scope>
    <source>
        <strain evidence="3">NIOZ-UU27</strain>
    </source>
</reference>
<evidence type="ECO:0000313" key="4">
    <source>
        <dbReference type="Proteomes" id="UP000650524"/>
    </source>
</evidence>
<evidence type="ECO:0000313" key="3">
    <source>
        <dbReference type="EMBL" id="MBC8176058.1"/>
    </source>
</evidence>
<dbReference type="SUPFAM" id="SSF52091">
    <property type="entry name" value="SpoIIaa-like"/>
    <property type="match status" value="1"/>
</dbReference>
<protein>
    <submittedName>
        <fullName evidence="3">MlaE family lipid ABC transporter permease subunit</fullName>
    </submittedName>
</protein>
<organism evidence="3 4">
    <name type="scientific">Candidatus Desulfacyla euxinica</name>
    <dbReference type="NCBI Taxonomy" id="2841693"/>
    <lineage>
        <taxon>Bacteria</taxon>
        <taxon>Deltaproteobacteria</taxon>
        <taxon>Candidatus Desulfacyla</taxon>
    </lineage>
</organism>
<evidence type="ECO:0000256" key="1">
    <source>
        <dbReference type="RuleBase" id="RU362044"/>
    </source>
</evidence>
<sequence length="381" mass="41288">MNTPETTGPSRYQIAENPEGGITLHIHGNMDSANAGQMIEELTALLSDYSLSSLTVDLEKVDHLDDFGTLVLVHLRKMVSNGRDGFYVVNSGDKIKELLSILHFDSLNEKISLEKKRSPGVFIRIGEATFRHIADLKYAISFIGSIVISLVHICLHPRSLRSDDTIRYMQRVGVDGLPIVALISFLMGLIMAFMSSVQLQQFGANIYVASLVGLAMTRELGPIMTAIIVAGRSGSAFAAEIGTMKISEEVDALFTMGFNPVMFLVVPKLVAAAIMVPILTLFSDIFAIMGGLLVGVFMLDLTAGAYMAQTIKTLELFDVFWGVLKGGVFGVLITWIGCFRGFQVRGGAASVGEATTSAVVSSIFLIILSDSVFSVILRYWG</sequence>
<dbReference type="PROSITE" id="PS50801">
    <property type="entry name" value="STAS"/>
    <property type="match status" value="1"/>
</dbReference>
<dbReference type="Gene3D" id="3.30.750.24">
    <property type="entry name" value="STAS domain"/>
    <property type="match status" value="1"/>
</dbReference>
<dbReference type="EMBL" id="JACNJD010000080">
    <property type="protein sequence ID" value="MBC8176058.1"/>
    <property type="molecule type" value="Genomic_DNA"/>
</dbReference>
<feature type="transmembrane region" description="Helical" evidence="1">
    <location>
        <begin position="319"/>
        <end position="337"/>
    </location>
</feature>
<evidence type="ECO:0000259" key="2">
    <source>
        <dbReference type="PROSITE" id="PS50801"/>
    </source>
</evidence>
<keyword evidence="1" id="KW-1133">Transmembrane helix</keyword>
<proteinExistence type="inferred from homology"/>
<comment type="similarity">
    <text evidence="1">Belongs to the MlaE permease family.</text>
</comment>
<comment type="caution">
    <text evidence="3">The sequence shown here is derived from an EMBL/GenBank/DDBJ whole genome shotgun (WGS) entry which is preliminary data.</text>
</comment>
<feature type="transmembrane region" description="Helical" evidence="1">
    <location>
        <begin position="357"/>
        <end position="380"/>
    </location>
</feature>
<dbReference type="InterPro" id="IPR003453">
    <property type="entry name" value="ABC_MlaE_roteobac"/>
</dbReference>
<feature type="transmembrane region" description="Helical" evidence="1">
    <location>
        <begin position="138"/>
        <end position="155"/>
    </location>
</feature>
<dbReference type="GO" id="GO:0043190">
    <property type="term" value="C:ATP-binding cassette (ABC) transporter complex"/>
    <property type="evidence" value="ECO:0007669"/>
    <property type="project" value="InterPro"/>
</dbReference>
<dbReference type="Pfam" id="PF02405">
    <property type="entry name" value="MlaE"/>
    <property type="match status" value="1"/>
</dbReference>
<dbReference type="Proteomes" id="UP000650524">
    <property type="component" value="Unassembled WGS sequence"/>
</dbReference>
<feature type="transmembrane region" description="Helical" evidence="1">
    <location>
        <begin position="285"/>
        <end position="307"/>
    </location>
</feature>